<evidence type="ECO:0000313" key="4">
    <source>
        <dbReference type="Proteomes" id="UP001209746"/>
    </source>
</evidence>
<proteinExistence type="predicted"/>
<evidence type="ECO:0000313" key="2">
    <source>
        <dbReference type="EMBL" id="MCU4725931.1"/>
    </source>
</evidence>
<dbReference type="AlphaFoldDB" id="A0AAE3I8V8"/>
<evidence type="ECO:0000313" key="1">
    <source>
        <dbReference type="EMBL" id="MCU4716465.1"/>
    </source>
</evidence>
<sequence length="69" mass="7112">MSVAVEGGVEVGVAVSVAVGVSVGVAGLSVGIELVSDGVSWSVPFVEVLSHPARTAVVLPRSRRNWRRD</sequence>
<reference evidence="2" key="1">
    <citation type="submission" date="2023-02" db="EMBL/GenBank/DDBJ databases">
        <title>Enrichment on poylsaccharides allowed isolation of novel metabolic and taxonomic groups of Haloarchaea.</title>
        <authorList>
            <person name="Sorokin D.Y."/>
            <person name="Elcheninov A.G."/>
            <person name="Khizhniak T.V."/>
            <person name="Kolganova T.V."/>
            <person name="Kublanov I.V."/>
        </authorList>
    </citation>
    <scope>NUCLEOTIDE SEQUENCE</scope>
    <source>
        <strain evidence="1 3">HArc-curdl5-1</strain>
        <strain evidence="2">HArc-curdl7</strain>
    </source>
</reference>
<comment type="caution">
    <text evidence="2">The sequence shown here is derived from an EMBL/GenBank/DDBJ whole genome shotgun (WGS) entry which is preliminary data.</text>
</comment>
<dbReference type="EMBL" id="JAOPKC010000001">
    <property type="protein sequence ID" value="MCU4716465.1"/>
    <property type="molecule type" value="Genomic_DNA"/>
</dbReference>
<dbReference type="Proteomes" id="UP001209746">
    <property type="component" value="Unassembled WGS sequence"/>
</dbReference>
<dbReference type="Proteomes" id="UP001208186">
    <property type="component" value="Unassembled WGS sequence"/>
</dbReference>
<keyword evidence="3" id="KW-1185">Reference proteome</keyword>
<gene>
    <name evidence="2" type="ORF">OB914_02950</name>
    <name evidence="1" type="ORF">OB916_00075</name>
</gene>
<organism evidence="2 4">
    <name type="scientific">Halapricum hydrolyticum</name>
    <dbReference type="NCBI Taxonomy" id="2979991"/>
    <lineage>
        <taxon>Archaea</taxon>
        <taxon>Methanobacteriati</taxon>
        <taxon>Methanobacteriota</taxon>
        <taxon>Stenosarchaea group</taxon>
        <taxon>Halobacteria</taxon>
        <taxon>Halobacteriales</taxon>
        <taxon>Haloarculaceae</taxon>
        <taxon>Halapricum</taxon>
    </lineage>
</organism>
<dbReference type="RefSeq" id="WP_315907239.1">
    <property type="nucleotide sequence ID" value="NZ_JAOPKC010000001.1"/>
</dbReference>
<accession>A0AAE3I8V8</accession>
<evidence type="ECO:0000313" key="3">
    <source>
        <dbReference type="Proteomes" id="UP001208186"/>
    </source>
</evidence>
<dbReference type="EMBL" id="JAOPKD010000001">
    <property type="protein sequence ID" value="MCU4725931.1"/>
    <property type="molecule type" value="Genomic_DNA"/>
</dbReference>
<name>A0AAE3I8V8_9EURY</name>
<protein>
    <submittedName>
        <fullName evidence="2">Uncharacterized protein</fullName>
    </submittedName>
</protein>